<protein>
    <recommendedName>
        <fullName evidence="4">Zinc-ribbon domain-containing protein</fullName>
    </recommendedName>
</protein>
<evidence type="ECO:0008006" key="4">
    <source>
        <dbReference type="Google" id="ProtNLM"/>
    </source>
</evidence>
<feature type="transmembrane region" description="Helical" evidence="1">
    <location>
        <begin position="89"/>
        <end position="108"/>
    </location>
</feature>
<reference evidence="3" key="1">
    <citation type="submission" date="2016-07" db="EMBL/GenBank/DDBJ databases">
        <authorList>
            <person name="Florea S."/>
            <person name="Webb J.S."/>
            <person name="Jaromczyk J."/>
            <person name="Schardl C.L."/>
        </authorList>
    </citation>
    <scope>NUCLEOTIDE SEQUENCE [LARGE SCALE GENOMIC DNA]</scope>
    <source>
        <strain evidence="3">CY1</strain>
    </source>
</reference>
<gene>
    <name evidence="2" type="ORF">BC351_04005</name>
</gene>
<comment type="caution">
    <text evidence="2">The sequence shown here is derived from an EMBL/GenBank/DDBJ whole genome shotgun (WGS) entry which is preliminary data.</text>
</comment>
<name>A0A1V4HKM4_9BACL</name>
<dbReference type="AlphaFoldDB" id="A0A1V4HKM4"/>
<evidence type="ECO:0000256" key="1">
    <source>
        <dbReference type="SAM" id="Phobius"/>
    </source>
</evidence>
<dbReference type="OrthoDB" id="2965787at2"/>
<accession>A0A1V4HKM4</accession>
<proteinExistence type="predicted"/>
<dbReference type="EMBL" id="MBTG01000012">
    <property type="protein sequence ID" value="OPH57687.1"/>
    <property type="molecule type" value="Genomic_DNA"/>
</dbReference>
<evidence type="ECO:0000313" key="3">
    <source>
        <dbReference type="Proteomes" id="UP000190626"/>
    </source>
</evidence>
<dbReference type="Proteomes" id="UP000190626">
    <property type="component" value="Unassembled WGS sequence"/>
</dbReference>
<organism evidence="2 3">
    <name type="scientific">Paenibacillus ferrarius</name>
    <dbReference type="NCBI Taxonomy" id="1469647"/>
    <lineage>
        <taxon>Bacteria</taxon>
        <taxon>Bacillati</taxon>
        <taxon>Bacillota</taxon>
        <taxon>Bacilli</taxon>
        <taxon>Bacillales</taxon>
        <taxon>Paenibacillaceae</taxon>
        <taxon>Paenibacillus</taxon>
    </lineage>
</organism>
<keyword evidence="3" id="KW-1185">Reference proteome</keyword>
<keyword evidence="1" id="KW-0472">Membrane</keyword>
<keyword evidence="1" id="KW-1133">Transmembrane helix</keyword>
<dbReference type="STRING" id="1469647.BC351_04005"/>
<sequence>MIKCPKCSTNNKLQKFCGNCGNLLLIEGAEFQDEQAATFAESDQSEIKIGFMYGALFFLRKLITWIFLFSIGAKLLFASSFNLMPSFTYFLKIRKSYFFITALVILLFL</sequence>
<keyword evidence="1" id="KW-0812">Transmembrane</keyword>
<evidence type="ECO:0000313" key="2">
    <source>
        <dbReference type="EMBL" id="OPH57687.1"/>
    </source>
</evidence>
<dbReference type="RefSeq" id="WP_079413149.1">
    <property type="nucleotide sequence ID" value="NZ_MBTG01000012.1"/>
</dbReference>